<evidence type="ECO:0000313" key="2">
    <source>
        <dbReference type="Proteomes" id="UP000002985"/>
    </source>
</evidence>
<gene>
    <name evidence="1" type="ORF">KSU1_C1617</name>
</gene>
<sequence>MVVSMPRVDKREEMSMTDIAMLKSPKSLTLNSLEIMSTAKNPRPAAKIFPVNIKVRRFIIPDLIRSLVLEIFMRTNIPFKSFSYQSKFV</sequence>
<name>I3INB8_9BACT</name>
<keyword evidence="2" id="KW-1185">Reference proteome</keyword>
<reference evidence="1 2" key="1">
    <citation type="journal article" date="2012" name="FEBS Lett.">
        <title>Anammox organism KSU-1 expresses a NirK-type copper-containing nitrite reductase instead of a NirS-type with cytochrome cd1.</title>
        <authorList>
            <person name="Hira D."/>
            <person name="Toh H."/>
            <person name="Migita C.T."/>
            <person name="Okubo H."/>
            <person name="Nishiyama T."/>
            <person name="Hattori M."/>
            <person name="Furukawa K."/>
            <person name="Fujii T."/>
        </authorList>
    </citation>
    <scope>NUCLEOTIDE SEQUENCE [LARGE SCALE GENOMIC DNA]</scope>
</reference>
<proteinExistence type="predicted"/>
<comment type="caution">
    <text evidence="1">The sequence shown here is derived from an EMBL/GenBank/DDBJ whole genome shotgun (WGS) entry which is preliminary data.</text>
</comment>
<accession>I3INB8</accession>
<organism evidence="1 2">
    <name type="scientific">Candidatus Jettenia caeni</name>
    <dbReference type="NCBI Taxonomy" id="247490"/>
    <lineage>
        <taxon>Bacteria</taxon>
        <taxon>Pseudomonadati</taxon>
        <taxon>Planctomycetota</taxon>
        <taxon>Candidatus Brocadiia</taxon>
        <taxon>Candidatus Brocadiales</taxon>
        <taxon>Candidatus Brocadiaceae</taxon>
        <taxon>Candidatus Jettenia</taxon>
    </lineage>
</organism>
<dbReference type="AlphaFoldDB" id="I3INB8"/>
<protein>
    <submittedName>
        <fullName evidence="1">Uncharacterized protein</fullName>
    </submittedName>
</protein>
<dbReference type="EMBL" id="BAFH01000003">
    <property type="protein sequence ID" value="GAB63213.1"/>
    <property type="molecule type" value="Genomic_DNA"/>
</dbReference>
<evidence type="ECO:0000313" key="1">
    <source>
        <dbReference type="EMBL" id="GAB63213.1"/>
    </source>
</evidence>
<dbReference type="Proteomes" id="UP000002985">
    <property type="component" value="Unassembled WGS sequence"/>
</dbReference>